<dbReference type="EMBL" id="FOGJ01000006">
    <property type="protein sequence ID" value="SER49873.1"/>
    <property type="molecule type" value="Genomic_DNA"/>
</dbReference>
<dbReference type="Gene3D" id="3.30.2010.10">
    <property type="entry name" value="Metalloproteases ('zincins'), catalytic domain"/>
    <property type="match status" value="1"/>
</dbReference>
<evidence type="ECO:0000313" key="2">
    <source>
        <dbReference type="EMBL" id="SER49873.1"/>
    </source>
</evidence>
<feature type="domain" description="YgjP-like metallopeptidase" evidence="1">
    <location>
        <begin position="85"/>
        <end position="202"/>
    </location>
</feature>
<dbReference type="OrthoDB" id="9811177at2"/>
<proteinExistence type="predicted"/>
<dbReference type="InterPro" id="IPR002725">
    <property type="entry name" value="YgjP-like_metallopeptidase"/>
</dbReference>
<dbReference type="Proteomes" id="UP000182584">
    <property type="component" value="Unassembled WGS sequence"/>
</dbReference>
<dbReference type="Pfam" id="PF01863">
    <property type="entry name" value="YgjP-like"/>
    <property type="match status" value="1"/>
</dbReference>
<dbReference type="AlphaFoldDB" id="A0A1H9PQN3"/>
<dbReference type="PANTHER" id="PTHR30399:SF1">
    <property type="entry name" value="UTP PYROPHOSPHATASE"/>
    <property type="match status" value="1"/>
</dbReference>
<dbReference type="InterPro" id="IPR053136">
    <property type="entry name" value="UTP_pyrophosphatase-like"/>
</dbReference>
<dbReference type="CDD" id="cd07344">
    <property type="entry name" value="M48_yhfN_like"/>
    <property type="match status" value="1"/>
</dbReference>
<accession>A0A1H9PQN3</accession>
<dbReference type="eggNOG" id="COG1451">
    <property type="taxonomic scope" value="Bacteria"/>
</dbReference>
<name>A0A1H9PQN3_BUTFI</name>
<sequence length="208" mass="24260">MKKNSEAAVTKYINYSDRSGHHSLPVSVIRSKRKTGSVIVNADGSAELRIPLRTSDSTINDMLEGRARWIVEKHKEMKVKEEALKKHMPELTDTQRALLEKRYKKNASEYFPLRVQHFEKIMGVHHKKIAIRDQKTRWGSCSTSGTLSFNWRLIMAPPEVLDYVVVHELAHFTHMDHSKAFWSTVESVMPDYEKHRKWLNDHGQELRI</sequence>
<reference evidence="2 3" key="1">
    <citation type="submission" date="2016-10" db="EMBL/GenBank/DDBJ databases">
        <authorList>
            <person name="de Groot N.N."/>
        </authorList>
    </citation>
    <scope>NUCLEOTIDE SEQUENCE [LARGE SCALE GENOMIC DNA]</scope>
    <source>
        <strain evidence="2 3">AR40</strain>
    </source>
</reference>
<organism evidence="2 3">
    <name type="scientific">Butyrivibrio fibrisolvens</name>
    <dbReference type="NCBI Taxonomy" id="831"/>
    <lineage>
        <taxon>Bacteria</taxon>
        <taxon>Bacillati</taxon>
        <taxon>Bacillota</taxon>
        <taxon>Clostridia</taxon>
        <taxon>Lachnospirales</taxon>
        <taxon>Lachnospiraceae</taxon>
        <taxon>Butyrivibrio</taxon>
    </lineage>
</organism>
<dbReference type="PANTHER" id="PTHR30399">
    <property type="entry name" value="UNCHARACTERIZED PROTEIN YGJP"/>
    <property type="match status" value="1"/>
</dbReference>
<protein>
    <recommendedName>
        <fullName evidence="1">YgjP-like metallopeptidase domain-containing protein</fullName>
    </recommendedName>
</protein>
<evidence type="ECO:0000313" key="3">
    <source>
        <dbReference type="Proteomes" id="UP000182584"/>
    </source>
</evidence>
<gene>
    <name evidence="2" type="ORF">SAMN04487884_10698</name>
</gene>
<dbReference type="RefSeq" id="WP_022758021.1">
    <property type="nucleotide sequence ID" value="NZ_CP065800.1"/>
</dbReference>
<evidence type="ECO:0000259" key="1">
    <source>
        <dbReference type="Pfam" id="PF01863"/>
    </source>
</evidence>